<dbReference type="Pfam" id="PF11744">
    <property type="entry name" value="ALMT"/>
    <property type="match status" value="1"/>
</dbReference>
<evidence type="ECO:0000256" key="8">
    <source>
        <dbReference type="ARBA" id="ARBA00023303"/>
    </source>
</evidence>
<comment type="subcellular location">
    <subcellularLocation>
        <location evidence="1">Membrane</location>
        <topology evidence="1">Multi-pass membrane protein</topology>
    </subcellularLocation>
</comment>
<feature type="transmembrane region" description="Helical" evidence="10">
    <location>
        <begin position="156"/>
        <end position="175"/>
    </location>
</feature>
<dbReference type="OrthoDB" id="68611at2759"/>
<dbReference type="InterPro" id="IPR020966">
    <property type="entry name" value="ALMT"/>
</dbReference>
<evidence type="ECO:0000256" key="2">
    <source>
        <dbReference type="ARBA" id="ARBA00007079"/>
    </source>
</evidence>
<dbReference type="GO" id="GO:0034220">
    <property type="term" value="P:monoatomic ion transmembrane transport"/>
    <property type="evidence" value="ECO:0007669"/>
    <property type="project" value="UniProtKB-KW"/>
</dbReference>
<dbReference type="EMBL" id="CM035438">
    <property type="protein sequence ID" value="KAH7285577.1"/>
    <property type="molecule type" value="Genomic_DNA"/>
</dbReference>
<evidence type="ECO:0000256" key="5">
    <source>
        <dbReference type="ARBA" id="ARBA00022989"/>
    </source>
</evidence>
<gene>
    <name evidence="11" type="ORF">KP509_33G034800</name>
</gene>
<accession>A0A8T2QNJ6</accession>
<feature type="region of interest" description="Disordered" evidence="9">
    <location>
        <begin position="435"/>
        <end position="466"/>
    </location>
</feature>
<sequence>MTEKYEENQRNCKHARQDQRDACCAVSEDGRDRDAPQFTATFRNLGRATWKATVGWACSKSTILANINDRVDWRRAAHSLKVGLALALVSLSVLLQNVFDKLGPNALWAILTVVVVFEYSVGATLSKGLNRGLGTIMAASLGLLVDYFANFTSASVEPYVVGFSVFLIGMTATYTRSVPSIKAKYDYGVVIFLLTFCLVVISGYRVSDNIDVVFDRIVTVIVGIIICLVISIFIFPIWAGDDLQKVFTENCEGLADSLEECLKEYFKGEKRMREISSKICKGQVYEDKIYKGYRGVLGSKQTEESLGNFASWEPRRRHFACMYPWKTLVELGAMLRFCAYAVSALHGCVLSEIQAPEAWRKVFEGVCKNVGEEVANVLRTLATSMRVRRCCPPKHTFLLQLRLAVAQLHSIARTHPQFLVPSTSFQIPNSRAEFRQQPTNTTAPPSPPPCTPTVISSAPPTPHSLDNNFRSIVSFSSGRNAQPMEPITVPPSPRTPILDSSAPCAPISLSDHRNASSNLEPSYGYTRDLSFSAPLPRTSKHSPAPLSSISRQNDFPLIEASAYSPVQPFTSGNSPIPSEVDVTTKEASKKVKGVMAPECVEFAEVLSLGSVVALLLEIVARVEHLVDANADFQEHAGFRASTKHEEEDCACHASVEIKANNERTSRTFERILSRPSSSNVE</sequence>
<proteinExistence type="inferred from homology"/>
<feature type="transmembrane region" description="Helical" evidence="10">
    <location>
        <begin position="187"/>
        <end position="205"/>
    </location>
</feature>
<feature type="transmembrane region" description="Helical" evidence="10">
    <location>
        <begin position="80"/>
        <end position="99"/>
    </location>
</feature>
<keyword evidence="3" id="KW-0813">Transport</keyword>
<reference evidence="11" key="1">
    <citation type="submission" date="2021-08" db="EMBL/GenBank/DDBJ databases">
        <title>WGS assembly of Ceratopteris richardii.</title>
        <authorList>
            <person name="Marchant D.B."/>
            <person name="Chen G."/>
            <person name="Jenkins J."/>
            <person name="Shu S."/>
            <person name="Leebens-Mack J."/>
            <person name="Grimwood J."/>
            <person name="Schmutz J."/>
            <person name="Soltis P."/>
            <person name="Soltis D."/>
            <person name="Chen Z.-H."/>
        </authorList>
    </citation>
    <scope>NUCLEOTIDE SEQUENCE</scope>
    <source>
        <strain evidence="11">Whitten #5841</strain>
        <tissue evidence="11">Leaf</tissue>
    </source>
</reference>
<evidence type="ECO:0000256" key="6">
    <source>
        <dbReference type="ARBA" id="ARBA00023065"/>
    </source>
</evidence>
<evidence type="ECO:0000313" key="11">
    <source>
        <dbReference type="EMBL" id="KAH7285577.1"/>
    </source>
</evidence>
<evidence type="ECO:0000256" key="10">
    <source>
        <dbReference type="SAM" id="Phobius"/>
    </source>
</evidence>
<evidence type="ECO:0000256" key="7">
    <source>
        <dbReference type="ARBA" id="ARBA00023136"/>
    </source>
</evidence>
<feature type="compositionally biased region" description="Polar residues" evidence="9">
    <location>
        <begin position="454"/>
        <end position="466"/>
    </location>
</feature>
<name>A0A8T2QNJ6_CERRI</name>
<evidence type="ECO:0000256" key="9">
    <source>
        <dbReference type="SAM" id="MobiDB-lite"/>
    </source>
</evidence>
<feature type="region of interest" description="Disordered" evidence="9">
    <location>
        <begin position="479"/>
        <end position="521"/>
    </location>
</feature>
<comment type="similarity">
    <text evidence="2">Belongs to the aromatic acid exporter (TC 2.A.85) family.</text>
</comment>
<evidence type="ECO:0000256" key="3">
    <source>
        <dbReference type="ARBA" id="ARBA00022448"/>
    </source>
</evidence>
<dbReference type="GO" id="GO:0016020">
    <property type="term" value="C:membrane"/>
    <property type="evidence" value="ECO:0007669"/>
    <property type="project" value="UniProtKB-SubCell"/>
</dbReference>
<dbReference type="GO" id="GO:0015743">
    <property type="term" value="P:malate transport"/>
    <property type="evidence" value="ECO:0007669"/>
    <property type="project" value="InterPro"/>
</dbReference>
<feature type="transmembrane region" description="Helical" evidence="10">
    <location>
        <begin position="217"/>
        <end position="239"/>
    </location>
</feature>
<comment type="caution">
    <text evidence="11">The sequence shown here is derived from an EMBL/GenBank/DDBJ whole genome shotgun (WGS) entry which is preliminary data.</text>
</comment>
<keyword evidence="8" id="KW-0407">Ion channel</keyword>
<evidence type="ECO:0000313" key="12">
    <source>
        <dbReference type="Proteomes" id="UP000825935"/>
    </source>
</evidence>
<keyword evidence="7 10" id="KW-0472">Membrane</keyword>
<keyword evidence="5 10" id="KW-1133">Transmembrane helix</keyword>
<keyword evidence="4 10" id="KW-0812">Transmembrane</keyword>
<evidence type="ECO:0000256" key="1">
    <source>
        <dbReference type="ARBA" id="ARBA00004141"/>
    </source>
</evidence>
<dbReference type="Proteomes" id="UP000825935">
    <property type="component" value="Chromosome 33"/>
</dbReference>
<organism evidence="11 12">
    <name type="scientific">Ceratopteris richardii</name>
    <name type="common">Triangle waterfern</name>
    <dbReference type="NCBI Taxonomy" id="49495"/>
    <lineage>
        <taxon>Eukaryota</taxon>
        <taxon>Viridiplantae</taxon>
        <taxon>Streptophyta</taxon>
        <taxon>Embryophyta</taxon>
        <taxon>Tracheophyta</taxon>
        <taxon>Polypodiopsida</taxon>
        <taxon>Polypodiidae</taxon>
        <taxon>Polypodiales</taxon>
        <taxon>Pteridineae</taxon>
        <taxon>Pteridaceae</taxon>
        <taxon>Parkerioideae</taxon>
        <taxon>Ceratopteris</taxon>
    </lineage>
</organism>
<protein>
    <recommendedName>
        <fullName evidence="13">Aluminum-activated malate transporter</fullName>
    </recommendedName>
</protein>
<keyword evidence="12" id="KW-1185">Reference proteome</keyword>
<evidence type="ECO:0000256" key="4">
    <source>
        <dbReference type="ARBA" id="ARBA00022692"/>
    </source>
</evidence>
<feature type="transmembrane region" description="Helical" evidence="10">
    <location>
        <begin position="105"/>
        <end position="125"/>
    </location>
</feature>
<dbReference type="PANTHER" id="PTHR31086">
    <property type="entry name" value="ALUMINUM-ACTIVATED MALATE TRANSPORTER 10"/>
    <property type="match status" value="1"/>
</dbReference>
<dbReference type="AlphaFoldDB" id="A0A8T2QNJ6"/>
<evidence type="ECO:0008006" key="13">
    <source>
        <dbReference type="Google" id="ProtNLM"/>
    </source>
</evidence>
<keyword evidence="6" id="KW-0406">Ion transport</keyword>